<protein>
    <submittedName>
        <fullName evidence="2">Uncharacterized protein</fullName>
    </submittedName>
</protein>
<feature type="transmembrane region" description="Helical" evidence="1">
    <location>
        <begin position="37"/>
        <end position="55"/>
    </location>
</feature>
<name>A0A0G1SLS7_9BACT</name>
<evidence type="ECO:0000313" key="3">
    <source>
        <dbReference type="Proteomes" id="UP000034487"/>
    </source>
</evidence>
<comment type="caution">
    <text evidence="2">The sequence shown here is derived from an EMBL/GenBank/DDBJ whole genome shotgun (WGS) entry which is preliminary data.</text>
</comment>
<proteinExistence type="predicted"/>
<dbReference type="Proteomes" id="UP000034487">
    <property type="component" value="Unassembled WGS sequence"/>
</dbReference>
<accession>A0A0G1SLS7</accession>
<gene>
    <name evidence="2" type="ORF">UX60_C0040G0004</name>
</gene>
<evidence type="ECO:0000313" key="2">
    <source>
        <dbReference type="EMBL" id="KKU43008.1"/>
    </source>
</evidence>
<reference evidence="2 3" key="1">
    <citation type="journal article" date="2015" name="Nature">
        <title>rRNA introns, odd ribosomes, and small enigmatic genomes across a large radiation of phyla.</title>
        <authorList>
            <person name="Brown C.T."/>
            <person name="Hug L.A."/>
            <person name="Thomas B.C."/>
            <person name="Sharon I."/>
            <person name="Castelle C.J."/>
            <person name="Singh A."/>
            <person name="Wilkins M.J."/>
            <person name="Williams K.H."/>
            <person name="Banfield J.F."/>
        </authorList>
    </citation>
    <scope>NUCLEOTIDE SEQUENCE [LARGE SCALE GENOMIC DNA]</scope>
</reference>
<keyword evidence="1" id="KW-0812">Transmembrane</keyword>
<evidence type="ECO:0000256" key="1">
    <source>
        <dbReference type="SAM" id="Phobius"/>
    </source>
</evidence>
<dbReference type="AlphaFoldDB" id="A0A0G1SLS7"/>
<dbReference type="EMBL" id="LCMV01000040">
    <property type="protein sequence ID" value="KKU43008.1"/>
    <property type="molecule type" value="Genomic_DNA"/>
</dbReference>
<sequence length="73" mass="8477">MGKRARLRKLAKIEKVLEQREQVEKRKVVARSPMIQFAKHFFLVLIITVAILYVGQTISQKIAKDESRIEAVK</sequence>
<keyword evidence="1" id="KW-0472">Membrane</keyword>
<organism evidence="2 3">
    <name type="scientific">Berkelbacteria bacterium GW2011_GWA2_46_7</name>
    <dbReference type="NCBI Taxonomy" id="1618335"/>
    <lineage>
        <taxon>Bacteria</taxon>
        <taxon>Candidatus Berkelbacteria</taxon>
    </lineage>
</organism>
<keyword evidence="1" id="KW-1133">Transmembrane helix</keyword>